<dbReference type="InterPro" id="IPR005636">
    <property type="entry name" value="DTW"/>
</dbReference>
<proteinExistence type="inferred from homology"/>
<dbReference type="Proteomes" id="UP001415857">
    <property type="component" value="Unassembled WGS sequence"/>
</dbReference>
<dbReference type="PANTHER" id="PTHR21392">
    <property type="entry name" value="TRNA-URIDINE AMINOCARBOXYPROPYLTRANSFERASE 2"/>
    <property type="match status" value="1"/>
</dbReference>
<keyword evidence="3" id="KW-0949">S-adenosyl-L-methionine</keyword>
<keyword evidence="2" id="KW-0808">Transferase</keyword>
<dbReference type="GO" id="GO:0008033">
    <property type="term" value="P:tRNA processing"/>
    <property type="evidence" value="ECO:0007669"/>
    <property type="project" value="UniProtKB-KW"/>
</dbReference>
<evidence type="ECO:0000256" key="4">
    <source>
        <dbReference type="ARBA" id="ARBA00022694"/>
    </source>
</evidence>
<feature type="domain" description="DTW" evidence="8">
    <location>
        <begin position="27"/>
        <end position="244"/>
    </location>
</feature>
<evidence type="ECO:0000256" key="2">
    <source>
        <dbReference type="ARBA" id="ARBA00022679"/>
    </source>
</evidence>
<accession>A0AAP0S3I4</accession>
<dbReference type="InterPro" id="IPR039262">
    <property type="entry name" value="DTWD2/TAPT"/>
</dbReference>
<name>A0AAP0S3I4_LIQFO</name>
<dbReference type="SMART" id="SM01144">
    <property type="entry name" value="DTW"/>
    <property type="match status" value="1"/>
</dbReference>
<dbReference type="PANTHER" id="PTHR21392:SF0">
    <property type="entry name" value="TRNA-URIDINE AMINOCARBOXYPROPYLTRANSFERASE 2"/>
    <property type="match status" value="1"/>
</dbReference>
<evidence type="ECO:0000259" key="8">
    <source>
        <dbReference type="SMART" id="SM01144"/>
    </source>
</evidence>
<dbReference type="GO" id="GO:0016432">
    <property type="term" value="F:tRNA-uridine aminocarboxypropyltransferase activity"/>
    <property type="evidence" value="ECO:0007669"/>
    <property type="project" value="UniProtKB-EC"/>
</dbReference>
<comment type="similarity">
    <text evidence="5">Belongs to the TDD superfamily. DTWD2 family.</text>
</comment>
<dbReference type="EC" id="2.5.1.25" evidence="1"/>
<comment type="caution">
    <text evidence="9">The sequence shown here is derived from an EMBL/GenBank/DDBJ whole genome shotgun (WGS) entry which is preliminary data.</text>
</comment>
<reference evidence="9 10" key="1">
    <citation type="journal article" date="2024" name="Plant J.">
        <title>Genome sequences and population genomics reveal climatic adaptation and genomic divergence between two closely related sweetgum species.</title>
        <authorList>
            <person name="Xu W.Q."/>
            <person name="Ren C.Q."/>
            <person name="Zhang X.Y."/>
            <person name="Comes H.P."/>
            <person name="Liu X.H."/>
            <person name="Li Y.G."/>
            <person name="Kettle C.J."/>
            <person name="Jalonen R."/>
            <person name="Gaisberger H."/>
            <person name="Ma Y.Z."/>
            <person name="Qiu Y.X."/>
        </authorList>
    </citation>
    <scope>NUCLEOTIDE SEQUENCE [LARGE SCALE GENOMIC DNA]</scope>
    <source>
        <strain evidence="9">Hangzhou</strain>
    </source>
</reference>
<dbReference type="AlphaFoldDB" id="A0AAP0S3I4"/>
<evidence type="ECO:0000256" key="6">
    <source>
        <dbReference type="ARBA" id="ARBA00048718"/>
    </source>
</evidence>
<sequence length="286" mass="32288">MEPEDLTQFELPEPTTVGATTQPPPHRRTICSNCTRPLTVCLCATLPTHPIPTTTQIIILHHPHGHNNLSTVPILTKSLLNTTTLISRRLRPGLSPLLDSLHSQPTTTTQYPRAIYLFPPTHSHPSVNISNLNSLYPSTERGSNLVLIVFDGTWRHAKEMVSASLGFLSKFAIRVCLDCDERVSGGSIYDSELILKKEPFGGCVSTMEAVARALRVIEPNGVEIERRLVEVLREMVRLQKRYLKPVKPRPKLLKKGKREEKMENENVEFSGMEWDFKFELFLGIDF</sequence>
<dbReference type="EMBL" id="JBBPBK010000002">
    <property type="protein sequence ID" value="KAK9290601.1"/>
    <property type="molecule type" value="Genomic_DNA"/>
</dbReference>
<evidence type="ECO:0000256" key="7">
    <source>
        <dbReference type="SAM" id="MobiDB-lite"/>
    </source>
</evidence>
<evidence type="ECO:0000313" key="10">
    <source>
        <dbReference type="Proteomes" id="UP001415857"/>
    </source>
</evidence>
<comment type="catalytic activity">
    <reaction evidence="6">
        <text>a uridine in tRNA + S-adenosyl-L-methionine = a 3-[(3S)-3-amino-3-carboxypropyl]uridine in tRNA + S-methyl-5'-thioadenosine + H(+)</text>
        <dbReference type="Rhea" id="RHEA:62432"/>
        <dbReference type="Rhea" id="RHEA-COMP:13339"/>
        <dbReference type="Rhea" id="RHEA-COMP:16092"/>
        <dbReference type="ChEBI" id="CHEBI:15378"/>
        <dbReference type="ChEBI" id="CHEBI:17509"/>
        <dbReference type="ChEBI" id="CHEBI:59789"/>
        <dbReference type="ChEBI" id="CHEBI:65315"/>
        <dbReference type="ChEBI" id="CHEBI:82930"/>
        <dbReference type="EC" id="2.5.1.25"/>
    </reaction>
</comment>
<keyword evidence="10" id="KW-1185">Reference proteome</keyword>
<keyword evidence="4" id="KW-0819">tRNA processing</keyword>
<feature type="region of interest" description="Disordered" evidence="7">
    <location>
        <begin position="1"/>
        <end position="24"/>
    </location>
</feature>
<dbReference type="Pfam" id="PF03942">
    <property type="entry name" value="DTW"/>
    <property type="match status" value="1"/>
</dbReference>
<evidence type="ECO:0000313" key="9">
    <source>
        <dbReference type="EMBL" id="KAK9290601.1"/>
    </source>
</evidence>
<evidence type="ECO:0000256" key="1">
    <source>
        <dbReference type="ARBA" id="ARBA00012386"/>
    </source>
</evidence>
<evidence type="ECO:0000256" key="5">
    <source>
        <dbReference type="ARBA" id="ARBA00034489"/>
    </source>
</evidence>
<protein>
    <recommendedName>
        <fullName evidence="1">tRNA-uridine aminocarboxypropyltransferase</fullName>
        <ecNumber evidence="1">2.5.1.25</ecNumber>
    </recommendedName>
</protein>
<gene>
    <name evidence="9" type="ORF">L1049_008772</name>
</gene>
<organism evidence="9 10">
    <name type="scientific">Liquidambar formosana</name>
    <name type="common">Formosan gum</name>
    <dbReference type="NCBI Taxonomy" id="63359"/>
    <lineage>
        <taxon>Eukaryota</taxon>
        <taxon>Viridiplantae</taxon>
        <taxon>Streptophyta</taxon>
        <taxon>Embryophyta</taxon>
        <taxon>Tracheophyta</taxon>
        <taxon>Spermatophyta</taxon>
        <taxon>Magnoliopsida</taxon>
        <taxon>eudicotyledons</taxon>
        <taxon>Gunneridae</taxon>
        <taxon>Pentapetalae</taxon>
        <taxon>Saxifragales</taxon>
        <taxon>Altingiaceae</taxon>
        <taxon>Liquidambar</taxon>
    </lineage>
</organism>
<evidence type="ECO:0000256" key="3">
    <source>
        <dbReference type="ARBA" id="ARBA00022691"/>
    </source>
</evidence>